<evidence type="ECO:0000313" key="3">
    <source>
        <dbReference type="Proteomes" id="UP001164187"/>
    </source>
</evidence>
<organism evidence="2 3">
    <name type="scientific">Peptostreptococcus equinus</name>
    <dbReference type="NCBI Taxonomy" id="3003601"/>
    <lineage>
        <taxon>Bacteria</taxon>
        <taxon>Bacillati</taxon>
        <taxon>Bacillota</taxon>
        <taxon>Clostridia</taxon>
        <taxon>Peptostreptococcales</taxon>
        <taxon>Peptostreptococcaceae</taxon>
        <taxon>Peptostreptococcus</taxon>
    </lineage>
</organism>
<name>A0ABY7JR83_9FIRM</name>
<dbReference type="RefSeq" id="WP_269312038.1">
    <property type="nucleotide sequence ID" value="NZ_CP114052.1"/>
</dbReference>
<sequence>MSILSEITKKIEGLQENIEKMLINKTTDFSRVVELTQNVMNQVGLNIITEALENEDERIRKSASRVKSWNIQRRNENRTICTEMGPLVFKRTYYVNKRTGKYTYLLDEKIHLKKHQRIENNLIASLLSDASDMSYKKAVDHHSHSGITSKMTVHNLVVKYGDISNTDLEVKEKKEIDRIYVEADEDHVNYTDGKNHIEKVIYVHEGRKSVGRKRMQLKNIRYFVGNIKYVNEELWRDVLSYIDDAYDLSKVKEVTVSGDGGKWIKEGVNQIPKSVYYQDKFHIQKYIKKASRFIDAELKTGHLFEDNLRKCIEGKDFERLQEYFREVFDLELKKSQEKAISDCHSYFINNWESIYRTMSTGYEGCSAEGHVSHLLSDRLSSRPLTWSIEGADNISRIRAYKKNGGDLKEYIRKIINKESDNEKTEKIRNKKKIKGTENPMSKPLVSRKVFTNLRA</sequence>
<gene>
    <name evidence="2" type="ORF">O0R46_02650</name>
</gene>
<reference evidence="2" key="1">
    <citation type="submission" date="2022-12" db="EMBL/GenBank/DDBJ databases">
        <title>Peptostreptococcus.</title>
        <authorList>
            <person name="Lee S.H."/>
        </authorList>
    </citation>
    <scope>NUCLEOTIDE SEQUENCE</scope>
    <source>
        <strain evidence="2">CBA3647</strain>
    </source>
</reference>
<dbReference type="InterPro" id="IPR009620">
    <property type="entry name" value="UPF0236"/>
</dbReference>
<dbReference type="NCBIfam" id="NF033529">
    <property type="entry name" value="transpos_ISLre2"/>
    <property type="match status" value="1"/>
</dbReference>
<comment type="similarity">
    <text evidence="1">Belongs to the UPF0236 family.</text>
</comment>
<proteinExistence type="inferred from homology"/>
<keyword evidence="3" id="KW-1185">Reference proteome</keyword>
<evidence type="ECO:0000256" key="1">
    <source>
        <dbReference type="ARBA" id="ARBA00006539"/>
    </source>
</evidence>
<dbReference type="Pfam" id="PF06782">
    <property type="entry name" value="UPF0236"/>
    <property type="match status" value="1"/>
</dbReference>
<protein>
    <submittedName>
        <fullName evidence="2">ISLre2 family transposase</fullName>
    </submittedName>
</protein>
<evidence type="ECO:0000313" key="2">
    <source>
        <dbReference type="EMBL" id="WAW15366.1"/>
    </source>
</evidence>
<dbReference type="Proteomes" id="UP001164187">
    <property type="component" value="Chromosome"/>
</dbReference>
<dbReference type="EMBL" id="CP114052">
    <property type="protein sequence ID" value="WAW15366.1"/>
    <property type="molecule type" value="Genomic_DNA"/>
</dbReference>
<accession>A0ABY7JR83</accession>